<evidence type="ECO:0000313" key="1">
    <source>
        <dbReference type="EMBL" id="SPE17648.1"/>
    </source>
</evidence>
<protein>
    <submittedName>
        <fullName evidence="1">Uncharacterized protein</fullName>
    </submittedName>
</protein>
<reference evidence="2" key="1">
    <citation type="submission" date="2018-02" db="EMBL/GenBank/DDBJ databases">
        <authorList>
            <person name="Hausmann B."/>
        </authorList>
    </citation>
    <scope>NUCLEOTIDE SEQUENCE [LARGE SCALE GENOMIC DNA]</scope>
    <source>
        <strain evidence="2">Peat soil MAG SbA5</strain>
    </source>
</reference>
<gene>
    <name evidence="1" type="ORF">SBA5_110008</name>
</gene>
<dbReference type="EMBL" id="OKRB01000013">
    <property type="protein sequence ID" value="SPE17648.1"/>
    <property type="molecule type" value="Genomic_DNA"/>
</dbReference>
<proteinExistence type="predicted"/>
<dbReference type="Proteomes" id="UP000239735">
    <property type="component" value="Unassembled WGS sequence"/>
</dbReference>
<accession>A0A2N9L2X7</accession>
<organism evidence="1 2">
    <name type="scientific">Candidatus Sulfuritelmatomonas gaucii</name>
    <dbReference type="NCBI Taxonomy" id="2043161"/>
    <lineage>
        <taxon>Bacteria</taxon>
        <taxon>Pseudomonadati</taxon>
        <taxon>Acidobacteriota</taxon>
        <taxon>Terriglobia</taxon>
        <taxon>Terriglobales</taxon>
        <taxon>Acidobacteriaceae</taxon>
        <taxon>Candidatus Sulfuritelmatomonas</taxon>
    </lineage>
</organism>
<name>A0A2N9L2X7_9BACT</name>
<evidence type="ECO:0000313" key="2">
    <source>
        <dbReference type="Proteomes" id="UP000239735"/>
    </source>
</evidence>
<sequence length="77" mass="8704">MQKVENARIVNIHEAFRKRAPPETYWRHKLASSSTEVPMDFETRRFPWGSATRARDGLGAAHGVSGAGCGWLLKHDR</sequence>
<dbReference type="AlphaFoldDB" id="A0A2N9L2X7"/>